<gene>
    <name evidence="1" type="ORF">Ga0074812_101124</name>
</gene>
<evidence type="ECO:0000313" key="1">
    <source>
        <dbReference type="EMBL" id="CUU53626.1"/>
    </source>
</evidence>
<keyword evidence="2" id="KW-1185">Reference proteome</keyword>
<accession>A0A0S4QG94</accession>
<name>A0A0S4QG94_9ACTN</name>
<organism evidence="1 2">
    <name type="scientific">Parafrankia irregularis</name>
    <dbReference type="NCBI Taxonomy" id="795642"/>
    <lineage>
        <taxon>Bacteria</taxon>
        <taxon>Bacillati</taxon>
        <taxon>Actinomycetota</taxon>
        <taxon>Actinomycetes</taxon>
        <taxon>Frankiales</taxon>
        <taxon>Frankiaceae</taxon>
        <taxon>Parafrankia</taxon>
    </lineage>
</organism>
<sequence length="74" mass="7947">MTRIPGIVAGLVASPYGVPQKSIPRLVLVNLLESGDADGAEQLVLRHVSAVESRALVRGPETRPQDLTVILSRY</sequence>
<dbReference type="Proteomes" id="UP000198802">
    <property type="component" value="Unassembled WGS sequence"/>
</dbReference>
<protein>
    <submittedName>
        <fullName evidence="1">Uncharacterized protein</fullName>
    </submittedName>
</protein>
<proteinExistence type="predicted"/>
<dbReference type="EMBL" id="FAOZ01000001">
    <property type="protein sequence ID" value="CUU53626.1"/>
    <property type="molecule type" value="Genomic_DNA"/>
</dbReference>
<evidence type="ECO:0000313" key="2">
    <source>
        <dbReference type="Proteomes" id="UP000198802"/>
    </source>
</evidence>
<reference evidence="2" key="1">
    <citation type="submission" date="2015-11" db="EMBL/GenBank/DDBJ databases">
        <authorList>
            <person name="Varghese N."/>
        </authorList>
    </citation>
    <scope>NUCLEOTIDE SEQUENCE [LARGE SCALE GENOMIC DNA]</scope>
    <source>
        <strain evidence="2">DSM 45899</strain>
    </source>
</reference>
<dbReference type="AlphaFoldDB" id="A0A0S4QG94"/>